<protein>
    <submittedName>
        <fullName evidence="2">Uncharacterized protein</fullName>
    </submittedName>
</protein>
<accession>A0A8J3CUL3</accession>
<proteinExistence type="predicted"/>
<keyword evidence="1" id="KW-0732">Signal</keyword>
<gene>
    <name evidence="2" type="ORF">GCM10009069_28600</name>
</gene>
<comment type="caution">
    <text evidence="2">The sequence shown here is derived from an EMBL/GenBank/DDBJ whole genome shotgun (WGS) entry which is preliminary data.</text>
</comment>
<evidence type="ECO:0000256" key="1">
    <source>
        <dbReference type="SAM" id="SignalP"/>
    </source>
</evidence>
<dbReference type="EMBL" id="BMZH01000020">
    <property type="protein sequence ID" value="GHB04342.1"/>
    <property type="molecule type" value="Genomic_DNA"/>
</dbReference>
<feature type="signal peptide" evidence="1">
    <location>
        <begin position="1"/>
        <end position="24"/>
    </location>
</feature>
<sequence length="202" mass="22080">MIGRTRVAGLIVSGLFVLAPQAKAQATDVDPQANHWVSQKTVMSYGEGYSDKRKANKEFGETLFTSSTTAPGIYFSCLDTKFRVGVVYEAQGVSDAFRNLEIYGISGNGAFVPTPKSLAYVSARFDGQEKVALGQWLYFEDTSSALSRDNKAAQKLYNAIVRGQRIEVTIRSSNHVTLVVPKFSATFADFGAECGIGRLRNR</sequence>
<evidence type="ECO:0000313" key="3">
    <source>
        <dbReference type="Proteomes" id="UP000634004"/>
    </source>
</evidence>
<keyword evidence="3" id="KW-1185">Reference proteome</keyword>
<reference evidence="2" key="1">
    <citation type="journal article" date="2014" name="Int. J. Syst. Evol. Microbiol.">
        <title>Complete genome sequence of Corynebacterium casei LMG S-19264T (=DSM 44701T), isolated from a smear-ripened cheese.</title>
        <authorList>
            <consortium name="US DOE Joint Genome Institute (JGI-PGF)"/>
            <person name="Walter F."/>
            <person name="Albersmeier A."/>
            <person name="Kalinowski J."/>
            <person name="Ruckert C."/>
        </authorList>
    </citation>
    <scope>NUCLEOTIDE SEQUENCE</scope>
    <source>
        <strain evidence="2">KCTC 32513</strain>
    </source>
</reference>
<feature type="chain" id="PRO_5035310189" evidence="1">
    <location>
        <begin position="25"/>
        <end position="202"/>
    </location>
</feature>
<dbReference type="AlphaFoldDB" id="A0A8J3CUL3"/>
<name>A0A8J3CUL3_9PROT</name>
<evidence type="ECO:0000313" key="2">
    <source>
        <dbReference type="EMBL" id="GHB04342.1"/>
    </source>
</evidence>
<dbReference type="Proteomes" id="UP000634004">
    <property type="component" value="Unassembled WGS sequence"/>
</dbReference>
<reference evidence="2" key="2">
    <citation type="submission" date="2020-09" db="EMBL/GenBank/DDBJ databases">
        <authorList>
            <person name="Sun Q."/>
            <person name="Kim S."/>
        </authorList>
    </citation>
    <scope>NUCLEOTIDE SEQUENCE</scope>
    <source>
        <strain evidence="2">KCTC 32513</strain>
    </source>
</reference>
<organism evidence="2 3">
    <name type="scientific">Algimonas arctica</name>
    <dbReference type="NCBI Taxonomy" id="1479486"/>
    <lineage>
        <taxon>Bacteria</taxon>
        <taxon>Pseudomonadati</taxon>
        <taxon>Pseudomonadota</taxon>
        <taxon>Alphaproteobacteria</taxon>
        <taxon>Maricaulales</taxon>
        <taxon>Robiginitomaculaceae</taxon>
        <taxon>Algimonas</taxon>
    </lineage>
</organism>
<dbReference type="RefSeq" id="WP_189499571.1">
    <property type="nucleotide sequence ID" value="NZ_BMZH01000020.1"/>
</dbReference>